<dbReference type="EMBL" id="CADCTL010000158">
    <property type="protein sequence ID" value="CAA9253932.1"/>
    <property type="molecule type" value="Genomic_DNA"/>
</dbReference>
<proteinExistence type="predicted"/>
<name>A0A6J4IJ34_9PROT</name>
<dbReference type="AlphaFoldDB" id="A0A6J4IJ34"/>
<feature type="non-terminal residue" evidence="1">
    <location>
        <position position="32"/>
    </location>
</feature>
<gene>
    <name evidence="1" type="ORF">AVDCRST_MAG04-2255</name>
</gene>
<feature type="non-terminal residue" evidence="1">
    <location>
        <position position="1"/>
    </location>
</feature>
<organism evidence="1">
    <name type="scientific">uncultured Acetobacteraceae bacterium</name>
    <dbReference type="NCBI Taxonomy" id="169975"/>
    <lineage>
        <taxon>Bacteria</taxon>
        <taxon>Pseudomonadati</taxon>
        <taxon>Pseudomonadota</taxon>
        <taxon>Alphaproteobacteria</taxon>
        <taxon>Acetobacterales</taxon>
        <taxon>Acetobacteraceae</taxon>
        <taxon>environmental samples</taxon>
    </lineage>
</organism>
<protein>
    <submittedName>
        <fullName evidence="1">Uncharacterized protein</fullName>
    </submittedName>
</protein>
<reference evidence="1" key="1">
    <citation type="submission" date="2020-02" db="EMBL/GenBank/DDBJ databases">
        <authorList>
            <person name="Meier V. D."/>
        </authorList>
    </citation>
    <scope>NUCLEOTIDE SEQUENCE</scope>
    <source>
        <strain evidence="1">AVDCRST_MAG04</strain>
    </source>
</reference>
<evidence type="ECO:0000313" key="1">
    <source>
        <dbReference type="EMBL" id="CAA9253932.1"/>
    </source>
</evidence>
<sequence length="32" mass="2931">AGTAAALVRGAVRGRRGGGGRGGVRAAAVAVL</sequence>
<accession>A0A6J4IJ34</accession>